<protein>
    <submittedName>
        <fullName evidence="2">Uncharacterized protein</fullName>
    </submittedName>
</protein>
<evidence type="ECO:0000313" key="3">
    <source>
        <dbReference type="Proteomes" id="UP000237911"/>
    </source>
</evidence>
<sequence length="202" mass="22401">MATDNSAQFSANGSAEFDPPDSPHYAPLEWHDDVDNFDDDEAIAAEGDDWTYRICPVRGDADQVIGYRISGGDFESGDNVFGSSLIDGKPGERTLARAKAVADVDYAARYREADVLLNDALCGWEDDEGPRSHRNEHGYLVFRIDEPVDEVEVATTLRDYSDNYDPDTGRVTVCVRTILPWVGGYGDALEALRHIVRRAQRA</sequence>
<keyword evidence="3" id="KW-1185">Reference proteome</keyword>
<feature type="region of interest" description="Disordered" evidence="1">
    <location>
        <begin position="1"/>
        <end position="24"/>
    </location>
</feature>
<evidence type="ECO:0000256" key="1">
    <source>
        <dbReference type="SAM" id="MobiDB-lite"/>
    </source>
</evidence>
<feature type="compositionally biased region" description="Polar residues" evidence="1">
    <location>
        <begin position="1"/>
        <end position="13"/>
    </location>
</feature>
<accession>A0A9X7IQP4</accession>
<proteinExistence type="predicted"/>
<dbReference type="EMBL" id="PUEV01000016">
    <property type="protein sequence ID" value="PQM53309.1"/>
    <property type="molecule type" value="Genomic_DNA"/>
</dbReference>
<dbReference type="RefSeq" id="WP_105294717.1">
    <property type="nucleotide sequence ID" value="NZ_PUEV01000016.1"/>
</dbReference>
<name>A0A9X7IQP4_9MYCO</name>
<reference evidence="2 3" key="1">
    <citation type="submission" date="2018-02" db="EMBL/GenBank/DDBJ databases">
        <title>Draft genome sequence of Mycobacterium virginiense isolated from mud of a swine farm in Japan.</title>
        <authorList>
            <person name="Ohya K."/>
        </authorList>
    </citation>
    <scope>NUCLEOTIDE SEQUENCE [LARGE SCALE GENOMIC DNA]</scope>
    <source>
        <strain evidence="2 3">GF75</strain>
    </source>
</reference>
<comment type="caution">
    <text evidence="2">The sequence shown here is derived from an EMBL/GenBank/DDBJ whole genome shotgun (WGS) entry which is preliminary data.</text>
</comment>
<dbReference type="Proteomes" id="UP000237911">
    <property type="component" value="Unassembled WGS sequence"/>
</dbReference>
<dbReference type="AlphaFoldDB" id="A0A9X7IQP4"/>
<evidence type="ECO:0000313" key="2">
    <source>
        <dbReference type="EMBL" id="PQM53309.1"/>
    </source>
</evidence>
<gene>
    <name evidence="2" type="ORF">C5U48_05395</name>
</gene>
<organism evidence="2 3">
    <name type="scientific">Mycolicibacter virginiensis</name>
    <dbReference type="NCBI Taxonomy" id="1795032"/>
    <lineage>
        <taxon>Bacteria</taxon>
        <taxon>Bacillati</taxon>
        <taxon>Actinomycetota</taxon>
        <taxon>Actinomycetes</taxon>
        <taxon>Mycobacteriales</taxon>
        <taxon>Mycobacteriaceae</taxon>
        <taxon>Mycolicibacter</taxon>
    </lineage>
</organism>